<dbReference type="EMBL" id="BLLK01000045">
    <property type="protein sequence ID" value="GFH51530.1"/>
    <property type="molecule type" value="Genomic_DNA"/>
</dbReference>
<evidence type="ECO:0000313" key="1">
    <source>
        <dbReference type="EMBL" id="GFH51530.1"/>
    </source>
</evidence>
<sequence length="677" mass="78904">MFFRGLQKVEQMLTTVAEAIGANEHHQPRQVNPIQVQDPALRSLSRPQQQVLSDTHTGSHSISEVEELEPYHIYSSAREYELYFERNLTRLKSQVLENLEPKLSQELKNQFLSSLQQEINWEKQLKQIESTEDNVQQENVIAQLQHAQEESRQVASQLIDLVTSTLQKNGLQSTIDRRRRMLVLQCTIISDATPKSLASYATKGYSQSKQIRALLESEFLMEEIINSGLPKRSNYVKMLEIYHDILTRSDKARNGVENNDIFHRLALATALEHSSPVKIFDTGEVIDPLERFLHYEQAYMNGELDPAFESFTTWELRMIVNNDASNEEIKWCRDMLMNYRPDHILDRNDRFKYCMIVKSDVRYKRPEWLPNVHRTYQQLISCGGMCGPRAWFGRAICKSFGVPTWGVRQPGHAAMSCWTPTGWEIVLGGPNWKRSWWEECNGVEFELETKARERRDLYRNTTWLKCFAKLNQEDVIGSQNQNYLNRVIVRRFWTELLRFQMIVIKESINGQKKMTHNKEKVASKLVHSTLQNHSTDEIIVKPNGDIFIPSATTKTHQQNGKMMIMKSFHSDICQQVHIRENGSVEYEVNASEEKRYKLKMSVASVHREICETPLELNILNVYTKDDYIIEIPYTKGHWQETKEIEIILHPGKNRLRFSREDGFGLSISHISLQLIKL</sequence>
<gene>
    <name evidence="1" type="ORF">CTEN210_08006</name>
</gene>
<accession>A0AAD3H5V8</accession>
<proteinExistence type="predicted"/>
<dbReference type="Gene3D" id="2.60.120.260">
    <property type="entry name" value="Galactose-binding domain-like"/>
    <property type="match status" value="1"/>
</dbReference>
<name>A0AAD3H5V8_9STRA</name>
<evidence type="ECO:0000313" key="2">
    <source>
        <dbReference type="Proteomes" id="UP001054902"/>
    </source>
</evidence>
<organism evidence="1 2">
    <name type="scientific">Chaetoceros tenuissimus</name>
    <dbReference type="NCBI Taxonomy" id="426638"/>
    <lineage>
        <taxon>Eukaryota</taxon>
        <taxon>Sar</taxon>
        <taxon>Stramenopiles</taxon>
        <taxon>Ochrophyta</taxon>
        <taxon>Bacillariophyta</taxon>
        <taxon>Coscinodiscophyceae</taxon>
        <taxon>Chaetocerotophycidae</taxon>
        <taxon>Chaetocerotales</taxon>
        <taxon>Chaetocerotaceae</taxon>
        <taxon>Chaetoceros</taxon>
    </lineage>
</organism>
<dbReference type="AlphaFoldDB" id="A0AAD3H5V8"/>
<comment type="caution">
    <text evidence="1">The sequence shown here is derived from an EMBL/GenBank/DDBJ whole genome shotgun (WGS) entry which is preliminary data.</text>
</comment>
<protein>
    <submittedName>
        <fullName evidence="1">Uncharacterized protein</fullName>
    </submittedName>
</protein>
<keyword evidence="2" id="KW-1185">Reference proteome</keyword>
<reference evidence="1 2" key="1">
    <citation type="journal article" date="2021" name="Sci. Rep.">
        <title>The genome of the diatom Chaetoceros tenuissimus carries an ancient integrated fragment of an extant virus.</title>
        <authorList>
            <person name="Hongo Y."/>
            <person name="Kimura K."/>
            <person name="Takaki Y."/>
            <person name="Yoshida Y."/>
            <person name="Baba S."/>
            <person name="Kobayashi G."/>
            <person name="Nagasaki K."/>
            <person name="Hano T."/>
            <person name="Tomaru Y."/>
        </authorList>
    </citation>
    <scope>NUCLEOTIDE SEQUENCE [LARGE SCALE GENOMIC DNA]</scope>
    <source>
        <strain evidence="1 2">NIES-3715</strain>
    </source>
</reference>
<dbReference type="Proteomes" id="UP001054902">
    <property type="component" value="Unassembled WGS sequence"/>
</dbReference>